<sequence length="236" mass="27845">MISSCHLTKSTSKVPNAKYQILQHFFSASKKYFNLIRDKLLDRINITRSREQKIDERNYTTKTFFNFSYKRYRFYFGIFIPCNYHIKHDLSPDLTQTCLVPSPIVMSNFRQGCGLHFHEQNPLAYLRRIDNNNKAEHANLLYQRWSNKEKQIIVSRRTGVSYTKSYTARNVGHILQSGHRHMYNLKLNGFCFTPSSNEKTAKKQKARFERSCKRVFNSVKLQLEPVSTTQNAYPSH</sequence>
<keyword evidence="3" id="KW-1185">Reference proteome</keyword>
<evidence type="ECO:0000313" key="2">
    <source>
        <dbReference type="EMBL" id="PKY49303.1"/>
    </source>
</evidence>
<protein>
    <recommendedName>
        <fullName evidence="1">DUF8211 domain-containing protein</fullName>
    </recommendedName>
</protein>
<proteinExistence type="predicted"/>
<comment type="caution">
    <text evidence="2">The sequence shown here is derived from an EMBL/GenBank/DDBJ whole genome shotgun (WGS) entry which is preliminary data.</text>
</comment>
<evidence type="ECO:0000259" key="1">
    <source>
        <dbReference type="Pfam" id="PF26638"/>
    </source>
</evidence>
<organism evidence="2 3">
    <name type="scientific">Rhizophagus irregularis</name>
    <dbReference type="NCBI Taxonomy" id="588596"/>
    <lineage>
        <taxon>Eukaryota</taxon>
        <taxon>Fungi</taxon>
        <taxon>Fungi incertae sedis</taxon>
        <taxon>Mucoromycota</taxon>
        <taxon>Glomeromycotina</taxon>
        <taxon>Glomeromycetes</taxon>
        <taxon>Glomerales</taxon>
        <taxon>Glomeraceae</taxon>
        <taxon>Rhizophagus</taxon>
    </lineage>
</organism>
<evidence type="ECO:0000313" key="3">
    <source>
        <dbReference type="Proteomes" id="UP000234323"/>
    </source>
</evidence>
<feature type="domain" description="DUF8211" evidence="1">
    <location>
        <begin position="137"/>
        <end position="225"/>
    </location>
</feature>
<dbReference type="Proteomes" id="UP000234323">
    <property type="component" value="Unassembled WGS sequence"/>
</dbReference>
<dbReference type="InterPro" id="IPR058524">
    <property type="entry name" value="DUF8211"/>
</dbReference>
<dbReference type="AlphaFoldDB" id="A0A2I1GRM4"/>
<reference evidence="2 3" key="1">
    <citation type="submission" date="2015-10" db="EMBL/GenBank/DDBJ databases">
        <title>Genome analyses suggest a sexual origin of heterokaryosis in a supposedly ancient asexual fungus.</title>
        <authorList>
            <person name="Ropars J."/>
            <person name="Sedzielewska K."/>
            <person name="Noel J."/>
            <person name="Charron P."/>
            <person name="Farinelli L."/>
            <person name="Marton T."/>
            <person name="Kruger M."/>
            <person name="Pelin A."/>
            <person name="Brachmann A."/>
            <person name="Corradi N."/>
        </authorList>
    </citation>
    <scope>NUCLEOTIDE SEQUENCE [LARGE SCALE GENOMIC DNA]</scope>
    <source>
        <strain evidence="2 3">A4</strain>
    </source>
</reference>
<name>A0A2I1GRM4_9GLOM</name>
<dbReference type="Pfam" id="PF26638">
    <property type="entry name" value="DUF8211"/>
    <property type="match status" value="1"/>
</dbReference>
<gene>
    <name evidence="2" type="ORF">RhiirA4_243177</name>
</gene>
<accession>A0A2I1GRM4</accession>
<dbReference type="EMBL" id="LLXI01000727">
    <property type="protein sequence ID" value="PKY49303.1"/>
    <property type="molecule type" value="Genomic_DNA"/>
</dbReference>